<reference evidence="2" key="2">
    <citation type="submission" date="2021-09" db="EMBL/GenBank/DDBJ databases">
        <authorList>
            <person name="Gilroy R."/>
        </authorList>
    </citation>
    <scope>NUCLEOTIDE SEQUENCE</scope>
    <source>
        <strain evidence="2">CHK55-1828</strain>
    </source>
</reference>
<name>A0A921HZZ3_9BACT</name>
<protein>
    <submittedName>
        <fullName evidence="2">Uncharacterized protein</fullName>
    </submittedName>
</protein>
<sequence>MGLVIDRHVIVENLRLVVAAAAHQQPRHAVLAGRDAREQLQELEDILFSGEQRGVFELFDIDADITRLPEDHQRLARRDGYRVDGHGAGNAVGRGLGQNECRKQQQ</sequence>
<feature type="region of interest" description="Disordered" evidence="1">
    <location>
        <begin position="81"/>
        <end position="106"/>
    </location>
</feature>
<reference evidence="2" key="1">
    <citation type="journal article" date="2021" name="PeerJ">
        <title>Extensive microbial diversity within the chicken gut microbiome revealed by metagenomics and culture.</title>
        <authorList>
            <person name="Gilroy R."/>
            <person name="Ravi A."/>
            <person name="Getino M."/>
            <person name="Pursley I."/>
            <person name="Horton D.L."/>
            <person name="Alikhan N.F."/>
            <person name="Baker D."/>
            <person name="Gharbi K."/>
            <person name="Hall N."/>
            <person name="Watson M."/>
            <person name="Adriaenssens E.M."/>
            <person name="Foster-Nyarko E."/>
            <person name="Jarju S."/>
            <person name="Secka A."/>
            <person name="Antonio M."/>
            <person name="Oren A."/>
            <person name="Chaudhuri R.R."/>
            <person name="La Ragione R."/>
            <person name="Hildebrand F."/>
            <person name="Pallen M.J."/>
        </authorList>
    </citation>
    <scope>NUCLEOTIDE SEQUENCE</scope>
    <source>
        <strain evidence="2">CHK55-1828</strain>
    </source>
</reference>
<evidence type="ECO:0000313" key="3">
    <source>
        <dbReference type="Proteomes" id="UP000717835"/>
    </source>
</evidence>
<gene>
    <name evidence="2" type="ORF">K8W02_11205</name>
</gene>
<dbReference type="RefSeq" id="WP_276828856.1">
    <property type="nucleotide sequence ID" value="NZ_DYVX01000090.1"/>
</dbReference>
<dbReference type="AlphaFoldDB" id="A0A921HZZ3"/>
<proteinExistence type="predicted"/>
<evidence type="ECO:0000313" key="2">
    <source>
        <dbReference type="EMBL" id="HJF92931.1"/>
    </source>
</evidence>
<evidence type="ECO:0000256" key="1">
    <source>
        <dbReference type="SAM" id="MobiDB-lite"/>
    </source>
</evidence>
<organism evidence="2 3">
    <name type="scientific">Mediterranea massiliensis</name>
    <dbReference type="NCBI Taxonomy" id="1841865"/>
    <lineage>
        <taxon>Bacteria</taxon>
        <taxon>Pseudomonadati</taxon>
        <taxon>Bacteroidota</taxon>
        <taxon>Bacteroidia</taxon>
        <taxon>Bacteroidales</taxon>
        <taxon>Bacteroidaceae</taxon>
        <taxon>Mediterranea</taxon>
    </lineage>
</organism>
<dbReference type="Proteomes" id="UP000717835">
    <property type="component" value="Unassembled WGS sequence"/>
</dbReference>
<dbReference type="EMBL" id="DYVX01000090">
    <property type="protein sequence ID" value="HJF92931.1"/>
    <property type="molecule type" value="Genomic_DNA"/>
</dbReference>
<comment type="caution">
    <text evidence="2">The sequence shown here is derived from an EMBL/GenBank/DDBJ whole genome shotgun (WGS) entry which is preliminary data.</text>
</comment>
<accession>A0A921HZZ3</accession>
<feature type="compositionally biased region" description="Gly residues" evidence="1">
    <location>
        <begin position="86"/>
        <end position="96"/>
    </location>
</feature>